<reference evidence="1 2" key="1">
    <citation type="submission" date="2019-12" db="EMBL/GenBank/DDBJ databases">
        <authorList>
            <person name="Harris M."/>
            <person name="Ho T.C."/>
            <person name="Fruchtman H."/>
            <person name="Garin M."/>
            <person name="Kubatin V."/>
            <person name="Lu T."/>
            <person name="Xue L."/>
            <person name="Marr M.T."/>
        </authorList>
    </citation>
    <scope>NUCLEOTIDE SEQUENCE [LARGE SCALE GENOMIC DNA]</scope>
</reference>
<dbReference type="EMBL" id="MN794232">
    <property type="protein sequence ID" value="QHJ74531.1"/>
    <property type="molecule type" value="Genomic_DNA"/>
</dbReference>
<evidence type="ECO:0000313" key="1">
    <source>
        <dbReference type="EMBL" id="QHJ74531.1"/>
    </source>
</evidence>
<gene>
    <name evidence="1" type="ORF">VH12019_00231</name>
</gene>
<name>A0A6B9SUQ6_9CAUD</name>
<proteinExistence type="predicted"/>
<dbReference type="Proteomes" id="UP000464957">
    <property type="component" value="Segment"/>
</dbReference>
<organism evidence="1 2">
    <name type="scientific">Vibrio phage VH1_2019</name>
    <dbReference type="NCBI Taxonomy" id="2686307"/>
    <lineage>
        <taxon>Viruses</taxon>
        <taxon>Duplodnaviria</taxon>
        <taxon>Heunggongvirae</taxon>
        <taxon>Uroviricota</taxon>
        <taxon>Caudoviricetes</taxon>
        <taxon>Pantevenvirales</taxon>
        <taxon>Straboviridae</taxon>
        <taxon>Schizotequatrovirus</taxon>
        <taxon>Schizotequatrovirus KVP40</taxon>
    </lineage>
</organism>
<protein>
    <submittedName>
        <fullName evidence="1">Uncharacterized protein</fullName>
    </submittedName>
</protein>
<sequence length="66" mass="7796">MSLCVYNSRYIHGFKQVFNTNHTNISNFTKTTNTTKMRRNFSASIRFYRFAHTKKGEKSISPVYSH</sequence>
<accession>A0A6B9SUQ6</accession>
<evidence type="ECO:0000313" key="2">
    <source>
        <dbReference type="Proteomes" id="UP000464957"/>
    </source>
</evidence>